<dbReference type="EMBL" id="HACA01003627">
    <property type="protein sequence ID" value="CDW20988.1"/>
    <property type="molecule type" value="Transcribed_RNA"/>
</dbReference>
<sequence>MNPIQSNRKSSH</sequence>
<protein>
    <submittedName>
        <fullName evidence="1">Uncharacterized protein</fullName>
    </submittedName>
</protein>
<evidence type="ECO:0000313" key="1">
    <source>
        <dbReference type="EMBL" id="CDW20988.1"/>
    </source>
</evidence>
<proteinExistence type="predicted"/>
<name>A0A0K2T4M8_LEPSM</name>
<reference evidence="1" key="1">
    <citation type="submission" date="2014-05" db="EMBL/GenBank/DDBJ databases">
        <authorList>
            <person name="Chronopoulou M."/>
        </authorList>
    </citation>
    <scope>NUCLEOTIDE SEQUENCE</scope>
    <source>
        <tissue evidence="1">Whole organism</tissue>
    </source>
</reference>
<accession>A0A0K2T4M8</accession>
<organism evidence="1">
    <name type="scientific">Lepeophtheirus salmonis</name>
    <name type="common">Salmon louse</name>
    <name type="synonym">Caligus salmonis</name>
    <dbReference type="NCBI Taxonomy" id="72036"/>
    <lineage>
        <taxon>Eukaryota</taxon>
        <taxon>Metazoa</taxon>
        <taxon>Ecdysozoa</taxon>
        <taxon>Arthropoda</taxon>
        <taxon>Crustacea</taxon>
        <taxon>Multicrustacea</taxon>
        <taxon>Hexanauplia</taxon>
        <taxon>Copepoda</taxon>
        <taxon>Siphonostomatoida</taxon>
        <taxon>Caligidae</taxon>
        <taxon>Lepeophtheirus</taxon>
    </lineage>
</organism>